<dbReference type="AlphaFoldDB" id="A0A9J6RFF0"/>
<proteinExistence type="predicted"/>
<keyword evidence="1" id="KW-0547">Nucleotide-binding</keyword>
<dbReference type="PANTHER" id="PTHR24220">
    <property type="entry name" value="IMPORT ATP-BINDING PROTEIN"/>
    <property type="match status" value="1"/>
</dbReference>
<dbReference type="SMART" id="SM00382">
    <property type="entry name" value="AAA"/>
    <property type="match status" value="1"/>
</dbReference>
<keyword evidence="2 4" id="KW-0067">ATP-binding</keyword>
<feature type="domain" description="ABC transporter" evidence="3">
    <location>
        <begin position="2"/>
        <end position="202"/>
    </location>
</feature>
<dbReference type="Proteomes" id="UP001084197">
    <property type="component" value="Unassembled WGS sequence"/>
</dbReference>
<evidence type="ECO:0000313" key="5">
    <source>
        <dbReference type="Proteomes" id="UP001084197"/>
    </source>
</evidence>
<dbReference type="SUPFAM" id="SSF52540">
    <property type="entry name" value="P-loop containing nucleoside triphosphate hydrolases"/>
    <property type="match status" value="1"/>
</dbReference>
<dbReference type="InterPro" id="IPR015854">
    <property type="entry name" value="ABC_transpr_LolD-like"/>
</dbReference>
<keyword evidence="5" id="KW-1185">Reference proteome</keyword>
<evidence type="ECO:0000259" key="3">
    <source>
        <dbReference type="PROSITE" id="PS50893"/>
    </source>
</evidence>
<dbReference type="GO" id="GO:0005886">
    <property type="term" value="C:plasma membrane"/>
    <property type="evidence" value="ECO:0007669"/>
    <property type="project" value="TreeGrafter"/>
</dbReference>
<organism evidence="4 5">
    <name type="scientific">Natronobacillus azotifigens</name>
    <dbReference type="NCBI Taxonomy" id="472978"/>
    <lineage>
        <taxon>Bacteria</taxon>
        <taxon>Bacillati</taxon>
        <taxon>Bacillota</taxon>
        <taxon>Bacilli</taxon>
        <taxon>Bacillales</taxon>
        <taxon>Bacillaceae</taxon>
        <taxon>Natronobacillus</taxon>
    </lineage>
</organism>
<dbReference type="InterPro" id="IPR017871">
    <property type="entry name" value="ABC_transporter-like_CS"/>
</dbReference>
<reference evidence="4" key="1">
    <citation type="submission" date="2022-11" db="EMBL/GenBank/DDBJ databases">
        <title>WGS of Natronobacillus azotifigens 24KS-1, an anaerobic diazotrophic haloalkaliphile from soda-rich habitats.</title>
        <authorList>
            <person name="Sorokin D.Y."/>
            <person name="Merkel A.Y."/>
        </authorList>
    </citation>
    <scope>NUCLEOTIDE SEQUENCE</scope>
    <source>
        <strain evidence="4">24KS-1</strain>
    </source>
</reference>
<dbReference type="RefSeq" id="WP_268780925.1">
    <property type="nucleotide sequence ID" value="NZ_JAPRAT010000029.1"/>
</dbReference>
<evidence type="ECO:0000313" key="4">
    <source>
        <dbReference type="EMBL" id="MCZ0704157.1"/>
    </source>
</evidence>
<dbReference type="PROSITE" id="PS50893">
    <property type="entry name" value="ABC_TRANSPORTER_2"/>
    <property type="match status" value="1"/>
</dbReference>
<dbReference type="PANTHER" id="PTHR24220:SF86">
    <property type="entry name" value="ABC TRANSPORTER ABCH.1"/>
    <property type="match status" value="1"/>
</dbReference>
<dbReference type="InterPro" id="IPR027417">
    <property type="entry name" value="P-loop_NTPase"/>
</dbReference>
<dbReference type="Gene3D" id="3.40.50.300">
    <property type="entry name" value="P-loop containing nucleotide triphosphate hydrolases"/>
    <property type="match status" value="1"/>
</dbReference>
<comment type="caution">
    <text evidence="4">The sequence shown here is derived from an EMBL/GenBank/DDBJ whole genome shotgun (WGS) entry which is preliminary data.</text>
</comment>
<evidence type="ECO:0000256" key="1">
    <source>
        <dbReference type="ARBA" id="ARBA00022741"/>
    </source>
</evidence>
<dbReference type="GO" id="GO:0022857">
    <property type="term" value="F:transmembrane transporter activity"/>
    <property type="evidence" value="ECO:0007669"/>
    <property type="project" value="TreeGrafter"/>
</dbReference>
<protein>
    <submittedName>
        <fullName evidence="4">ATP-binding cassette domain-containing protein</fullName>
    </submittedName>
</protein>
<dbReference type="GO" id="GO:0005524">
    <property type="term" value="F:ATP binding"/>
    <property type="evidence" value="ECO:0007669"/>
    <property type="project" value="UniProtKB-KW"/>
</dbReference>
<sequence length="202" mass="22865">MIEIRNITKKFEERVIFNNFSCSIKQGEFVVFSGRSGSGKTTLLNIIGGIEKIDNGKVFIDDLDLAKNANIIKIYREKIGFLFQNFALVENKTVEENILMIDKRYRNQLTVSSTLEKVGLKGYEHNKIYTLSGGEQQRVAIARLLMKRCSIILADEPTGSLDTYNANLIVEHLKELNSIGKTIILVTHDEELKKLGDVIIEL</sequence>
<name>A0A9J6RFF0_9BACI</name>
<dbReference type="EMBL" id="JAPRAT010000029">
    <property type="protein sequence ID" value="MCZ0704157.1"/>
    <property type="molecule type" value="Genomic_DNA"/>
</dbReference>
<evidence type="ECO:0000256" key="2">
    <source>
        <dbReference type="ARBA" id="ARBA00022840"/>
    </source>
</evidence>
<dbReference type="Pfam" id="PF00005">
    <property type="entry name" value="ABC_tran"/>
    <property type="match status" value="1"/>
</dbReference>
<dbReference type="InterPro" id="IPR003593">
    <property type="entry name" value="AAA+_ATPase"/>
</dbReference>
<dbReference type="PROSITE" id="PS00211">
    <property type="entry name" value="ABC_TRANSPORTER_1"/>
    <property type="match status" value="1"/>
</dbReference>
<dbReference type="InterPro" id="IPR003439">
    <property type="entry name" value="ABC_transporter-like_ATP-bd"/>
</dbReference>
<gene>
    <name evidence="4" type="ORF">OWO01_13160</name>
</gene>
<dbReference type="GO" id="GO:0016887">
    <property type="term" value="F:ATP hydrolysis activity"/>
    <property type="evidence" value="ECO:0007669"/>
    <property type="project" value="InterPro"/>
</dbReference>
<accession>A0A9J6RFF0</accession>